<dbReference type="AlphaFoldDB" id="A0A803MVR5"/>
<reference evidence="2" key="1">
    <citation type="journal article" date="2017" name="Nature">
        <title>The genome of Chenopodium quinoa.</title>
        <authorList>
            <person name="Jarvis D.E."/>
            <person name="Ho Y.S."/>
            <person name="Lightfoot D.J."/>
            <person name="Schmoeckel S.M."/>
            <person name="Li B."/>
            <person name="Borm T.J.A."/>
            <person name="Ohyanagi H."/>
            <person name="Mineta K."/>
            <person name="Michell C.T."/>
            <person name="Saber N."/>
            <person name="Kharbatia N.M."/>
            <person name="Rupper R.R."/>
            <person name="Sharp A.R."/>
            <person name="Dally N."/>
            <person name="Boughton B.A."/>
            <person name="Woo Y.H."/>
            <person name="Gao G."/>
            <person name="Schijlen E.G.W.M."/>
            <person name="Guo X."/>
            <person name="Momin A.A."/>
            <person name="Negrao S."/>
            <person name="Al-Babili S."/>
            <person name="Gehring C."/>
            <person name="Roessner U."/>
            <person name="Jung C."/>
            <person name="Murphy K."/>
            <person name="Arold S.T."/>
            <person name="Gojobori T."/>
            <person name="van der Linden C.G."/>
            <person name="van Loo E.N."/>
            <person name="Jellen E.N."/>
            <person name="Maughan P.J."/>
            <person name="Tester M."/>
        </authorList>
    </citation>
    <scope>NUCLEOTIDE SEQUENCE [LARGE SCALE GENOMIC DNA]</scope>
    <source>
        <strain evidence="2">cv. PI 614886</strain>
    </source>
</reference>
<sequence length="59" mass="6665">MPVMFGLRDRMTGNCHTKRSMSANRHRFLATWRILGFCLSNTVNLISLLLLSLELAGVT</sequence>
<feature type="transmembrane region" description="Helical" evidence="1">
    <location>
        <begin position="28"/>
        <end position="53"/>
    </location>
</feature>
<keyword evidence="1" id="KW-0812">Transmembrane</keyword>
<evidence type="ECO:0000313" key="3">
    <source>
        <dbReference type="Proteomes" id="UP000596660"/>
    </source>
</evidence>
<keyword evidence="1" id="KW-1133">Transmembrane helix</keyword>
<accession>A0A803MVR5</accession>
<evidence type="ECO:0000313" key="2">
    <source>
        <dbReference type="EnsemblPlants" id="AUR62035992-RA:cds"/>
    </source>
</evidence>
<protein>
    <submittedName>
        <fullName evidence="2">Uncharacterized protein</fullName>
    </submittedName>
</protein>
<organism evidence="2 3">
    <name type="scientific">Chenopodium quinoa</name>
    <name type="common">Quinoa</name>
    <dbReference type="NCBI Taxonomy" id="63459"/>
    <lineage>
        <taxon>Eukaryota</taxon>
        <taxon>Viridiplantae</taxon>
        <taxon>Streptophyta</taxon>
        <taxon>Embryophyta</taxon>
        <taxon>Tracheophyta</taxon>
        <taxon>Spermatophyta</taxon>
        <taxon>Magnoliopsida</taxon>
        <taxon>eudicotyledons</taxon>
        <taxon>Gunneridae</taxon>
        <taxon>Pentapetalae</taxon>
        <taxon>Caryophyllales</taxon>
        <taxon>Chenopodiaceae</taxon>
        <taxon>Chenopodioideae</taxon>
        <taxon>Atripliceae</taxon>
        <taxon>Chenopodium</taxon>
    </lineage>
</organism>
<proteinExistence type="predicted"/>
<dbReference type="EnsemblPlants" id="AUR62035992-RA">
    <property type="protein sequence ID" value="AUR62035992-RA:cds"/>
    <property type="gene ID" value="AUR62035992"/>
</dbReference>
<keyword evidence="1" id="KW-0472">Membrane</keyword>
<evidence type="ECO:0000256" key="1">
    <source>
        <dbReference type="SAM" id="Phobius"/>
    </source>
</evidence>
<keyword evidence="3" id="KW-1185">Reference proteome</keyword>
<dbReference type="Gramene" id="AUR62035992-RA">
    <property type="protein sequence ID" value="AUR62035992-RA:cds"/>
    <property type="gene ID" value="AUR62035992"/>
</dbReference>
<reference evidence="2" key="2">
    <citation type="submission" date="2021-03" db="UniProtKB">
        <authorList>
            <consortium name="EnsemblPlants"/>
        </authorList>
    </citation>
    <scope>IDENTIFICATION</scope>
</reference>
<dbReference type="Proteomes" id="UP000596660">
    <property type="component" value="Unplaced"/>
</dbReference>
<name>A0A803MVR5_CHEQI</name>